<keyword evidence="2" id="KW-1185">Reference proteome</keyword>
<organism evidence="1 2">
    <name type="scientific">Ganoderma sinense ZZ0214-1</name>
    <dbReference type="NCBI Taxonomy" id="1077348"/>
    <lineage>
        <taxon>Eukaryota</taxon>
        <taxon>Fungi</taxon>
        <taxon>Dikarya</taxon>
        <taxon>Basidiomycota</taxon>
        <taxon>Agaricomycotina</taxon>
        <taxon>Agaricomycetes</taxon>
        <taxon>Polyporales</taxon>
        <taxon>Polyporaceae</taxon>
        <taxon>Ganoderma</taxon>
    </lineage>
</organism>
<dbReference type="OrthoDB" id="3238562at2759"/>
<proteinExistence type="predicted"/>
<evidence type="ECO:0000313" key="1">
    <source>
        <dbReference type="EMBL" id="PIL24702.1"/>
    </source>
</evidence>
<reference evidence="1 2" key="1">
    <citation type="journal article" date="2015" name="Sci. Rep.">
        <title>Chromosome-level genome map provides insights into diverse defense mechanisms in the medicinal fungus Ganoderma sinense.</title>
        <authorList>
            <person name="Zhu Y."/>
            <person name="Xu J."/>
            <person name="Sun C."/>
            <person name="Zhou S."/>
            <person name="Xu H."/>
            <person name="Nelson D.R."/>
            <person name="Qian J."/>
            <person name="Song J."/>
            <person name="Luo H."/>
            <person name="Xiang L."/>
            <person name="Li Y."/>
            <person name="Xu Z."/>
            <person name="Ji A."/>
            <person name="Wang L."/>
            <person name="Lu S."/>
            <person name="Hayward A."/>
            <person name="Sun W."/>
            <person name="Li X."/>
            <person name="Schwartz D.C."/>
            <person name="Wang Y."/>
            <person name="Chen S."/>
        </authorList>
    </citation>
    <scope>NUCLEOTIDE SEQUENCE [LARGE SCALE GENOMIC DNA]</scope>
    <source>
        <strain evidence="1 2">ZZ0214-1</strain>
    </source>
</reference>
<comment type="caution">
    <text evidence="1">The sequence shown here is derived from an EMBL/GenBank/DDBJ whole genome shotgun (WGS) entry which is preliminary data.</text>
</comment>
<dbReference type="AlphaFoldDB" id="A0A2G8RT65"/>
<protein>
    <submittedName>
        <fullName evidence="1">Uncharacterized protein</fullName>
    </submittedName>
</protein>
<sequence length="118" mass="12984">MCSEGSYPHAVGDIYATPVLFVHGGNAVLGGSAVGQVGLWDVTTQRKHFTLRLQDKDRVLALAAHYDRSHDRFFIATGISNPDAEEAVVIWSATGSRVASVPWPCYTQRSLLAPWWWA</sequence>
<gene>
    <name evidence="1" type="ORF">GSI_12588</name>
</gene>
<dbReference type="Proteomes" id="UP000230002">
    <property type="component" value="Unassembled WGS sequence"/>
</dbReference>
<dbReference type="EMBL" id="AYKW01000056">
    <property type="protein sequence ID" value="PIL24702.1"/>
    <property type="molecule type" value="Genomic_DNA"/>
</dbReference>
<evidence type="ECO:0000313" key="2">
    <source>
        <dbReference type="Proteomes" id="UP000230002"/>
    </source>
</evidence>
<name>A0A2G8RT65_9APHY</name>
<accession>A0A2G8RT65</accession>